<proteinExistence type="predicted"/>
<evidence type="ECO:0000313" key="4">
    <source>
        <dbReference type="Proteomes" id="UP001066276"/>
    </source>
</evidence>
<feature type="compositionally biased region" description="Polar residues" evidence="2">
    <location>
        <begin position="1"/>
        <end position="14"/>
    </location>
</feature>
<protein>
    <submittedName>
        <fullName evidence="3">Uncharacterized protein</fullName>
    </submittedName>
</protein>
<sequence length="208" mass="23090">MSLRPRSSNPVQLSEQDHGVSHTPGDKFYILLKAIRGNREQIVARIEGLRNQIIGIKDRLDSQEKRTDNIESRDLGAASDISALRKDVNFLLAKTEGLGDGQYLRLDEGDHVSEFIQHLFNQILNSDSSENEGKGPGKTIHAVVGRRKDLPNGSINVEFDGIPEGEEADHVSAFVQALFQHCLDQTPDDKGKVPGQTDIESKDKKEPR</sequence>
<gene>
    <name evidence="3" type="ORF">NDU88_004624</name>
</gene>
<feature type="coiled-coil region" evidence="1">
    <location>
        <begin position="32"/>
        <end position="66"/>
    </location>
</feature>
<reference evidence="3" key="1">
    <citation type="journal article" date="2022" name="bioRxiv">
        <title>Sequencing and chromosome-scale assembly of the giantPleurodeles waltlgenome.</title>
        <authorList>
            <person name="Brown T."/>
            <person name="Elewa A."/>
            <person name="Iarovenko S."/>
            <person name="Subramanian E."/>
            <person name="Araus A.J."/>
            <person name="Petzold A."/>
            <person name="Susuki M."/>
            <person name="Suzuki K.-i.T."/>
            <person name="Hayashi T."/>
            <person name="Toyoda A."/>
            <person name="Oliveira C."/>
            <person name="Osipova E."/>
            <person name="Leigh N.D."/>
            <person name="Simon A."/>
            <person name="Yun M.H."/>
        </authorList>
    </citation>
    <scope>NUCLEOTIDE SEQUENCE</scope>
    <source>
        <strain evidence="3">20211129_DDA</strain>
        <tissue evidence="3">Liver</tissue>
    </source>
</reference>
<organism evidence="3 4">
    <name type="scientific">Pleurodeles waltl</name>
    <name type="common">Iberian ribbed newt</name>
    <dbReference type="NCBI Taxonomy" id="8319"/>
    <lineage>
        <taxon>Eukaryota</taxon>
        <taxon>Metazoa</taxon>
        <taxon>Chordata</taxon>
        <taxon>Craniata</taxon>
        <taxon>Vertebrata</taxon>
        <taxon>Euteleostomi</taxon>
        <taxon>Amphibia</taxon>
        <taxon>Batrachia</taxon>
        <taxon>Caudata</taxon>
        <taxon>Salamandroidea</taxon>
        <taxon>Salamandridae</taxon>
        <taxon>Pleurodelinae</taxon>
        <taxon>Pleurodeles</taxon>
    </lineage>
</organism>
<evidence type="ECO:0000256" key="2">
    <source>
        <dbReference type="SAM" id="MobiDB-lite"/>
    </source>
</evidence>
<comment type="caution">
    <text evidence="3">The sequence shown here is derived from an EMBL/GenBank/DDBJ whole genome shotgun (WGS) entry which is preliminary data.</text>
</comment>
<dbReference type="EMBL" id="JANPWB010000010">
    <property type="protein sequence ID" value="KAJ1138233.1"/>
    <property type="molecule type" value="Genomic_DNA"/>
</dbReference>
<evidence type="ECO:0000256" key="1">
    <source>
        <dbReference type="SAM" id="Coils"/>
    </source>
</evidence>
<accession>A0AAV7QD95</accession>
<dbReference type="AlphaFoldDB" id="A0AAV7QD95"/>
<keyword evidence="1" id="KW-0175">Coiled coil</keyword>
<name>A0AAV7QD95_PLEWA</name>
<keyword evidence="4" id="KW-1185">Reference proteome</keyword>
<evidence type="ECO:0000313" key="3">
    <source>
        <dbReference type="EMBL" id="KAJ1138233.1"/>
    </source>
</evidence>
<feature type="region of interest" description="Disordered" evidence="2">
    <location>
        <begin position="185"/>
        <end position="208"/>
    </location>
</feature>
<dbReference type="Proteomes" id="UP001066276">
    <property type="component" value="Chromosome 6"/>
</dbReference>
<feature type="compositionally biased region" description="Basic and acidic residues" evidence="2">
    <location>
        <begin position="199"/>
        <end position="208"/>
    </location>
</feature>
<feature type="region of interest" description="Disordered" evidence="2">
    <location>
        <begin position="1"/>
        <end position="20"/>
    </location>
</feature>